<feature type="domain" description="S-adenosyl-l-methionine hydroxide adenosyltransferase N-terminal" evidence="1">
    <location>
        <begin position="2"/>
        <end position="143"/>
    </location>
</feature>
<dbReference type="InterPro" id="IPR002747">
    <property type="entry name" value="SAM_OH_AdoTrfase"/>
</dbReference>
<dbReference type="PANTHER" id="PTHR35092">
    <property type="entry name" value="CHLORINASE MJ1651"/>
    <property type="match status" value="1"/>
</dbReference>
<gene>
    <name evidence="2" type="ORF">METZ01_LOCUS411258</name>
</gene>
<dbReference type="InterPro" id="IPR046469">
    <property type="entry name" value="SAM_HAT_N"/>
</dbReference>
<dbReference type="Pfam" id="PF01887">
    <property type="entry name" value="SAM_HAT_N"/>
    <property type="match status" value="1"/>
</dbReference>
<dbReference type="InterPro" id="IPR023228">
    <property type="entry name" value="SAM_OH_AdoTrfase_N_sf"/>
</dbReference>
<protein>
    <recommendedName>
        <fullName evidence="1">S-adenosyl-l-methionine hydroxide adenosyltransferase N-terminal domain-containing protein</fullName>
    </recommendedName>
</protein>
<dbReference type="EMBL" id="UINC01160000">
    <property type="protein sequence ID" value="SVD58404.1"/>
    <property type="molecule type" value="Genomic_DNA"/>
</dbReference>
<name>A0A382WIG2_9ZZZZ</name>
<sequence length="194" mass="21044">MIHLFLDFGLEGPYIGQVKAVLGHEAPGAPVVDLVSDAPACNPRAASYLLAAYDRECREGDVVIGVVDPCVGGERAALALLVEGCWYVGPDNGLFHAVIDQGSDDISAWRIAWRPARLSASFHGRDLFAPIAARLALGESPSEKASADFDPIHIGKLHRTDWPEDSTEVVYIDRFGNLITGFRAATLERKYVIE</sequence>
<proteinExistence type="predicted"/>
<accession>A0A382WIG2</accession>
<evidence type="ECO:0000259" key="1">
    <source>
        <dbReference type="Pfam" id="PF01887"/>
    </source>
</evidence>
<dbReference type="Gene3D" id="3.40.50.10790">
    <property type="entry name" value="S-adenosyl-l-methionine hydroxide adenosyltransferase, N-terminal"/>
    <property type="match status" value="1"/>
</dbReference>
<reference evidence="2" key="1">
    <citation type="submission" date="2018-05" db="EMBL/GenBank/DDBJ databases">
        <authorList>
            <person name="Lanie J.A."/>
            <person name="Ng W.-L."/>
            <person name="Kazmierczak K.M."/>
            <person name="Andrzejewski T.M."/>
            <person name="Davidsen T.M."/>
            <person name="Wayne K.J."/>
            <person name="Tettelin H."/>
            <person name="Glass J.I."/>
            <person name="Rusch D."/>
            <person name="Podicherti R."/>
            <person name="Tsui H.-C.T."/>
            <person name="Winkler M.E."/>
        </authorList>
    </citation>
    <scope>NUCLEOTIDE SEQUENCE</scope>
</reference>
<organism evidence="2">
    <name type="scientific">marine metagenome</name>
    <dbReference type="NCBI Taxonomy" id="408172"/>
    <lineage>
        <taxon>unclassified sequences</taxon>
        <taxon>metagenomes</taxon>
        <taxon>ecological metagenomes</taxon>
    </lineage>
</organism>
<dbReference type="AlphaFoldDB" id="A0A382WIG2"/>
<dbReference type="SUPFAM" id="SSF102522">
    <property type="entry name" value="Bacterial fluorinating enzyme, N-terminal domain"/>
    <property type="match status" value="1"/>
</dbReference>
<feature type="non-terminal residue" evidence="2">
    <location>
        <position position="194"/>
    </location>
</feature>
<dbReference type="PANTHER" id="PTHR35092:SF1">
    <property type="entry name" value="CHLORINASE MJ1651"/>
    <property type="match status" value="1"/>
</dbReference>
<evidence type="ECO:0000313" key="2">
    <source>
        <dbReference type="EMBL" id="SVD58404.1"/>
    </source>
</evidence>